<keyword evidence="3" id="KW-0813">Transport</keyword>
<comment type="subcellular location">
    <subcellularLocation>
        <location evidence="1">Cell inner membrane</location>
        <topology evidence="1">Peripheral membrane protein</topology>
    </subcellularLocation>
</comment>
<proteinExistence type="inferred from homology"/>
<evidence type="ECO:0000256" key="5">
    <source>
        <dbReference type="ARBA" id="ARBA00022741"/>
    </source>
</evidence>
<reference evidence="9 10" key="1">
    <citation type="submission" date="2016-10" db="EMBL/GenBank/DDBJ databases">
        <authorList>
            <person name="de Groot N.N."/>
        </authorList>
    </citation>
    <scope>NUCLEOTIDE SEQUENCE [LARGE SCALE GENOMIC DNA]</scope>
    <source>
        <strain evidence="9 10">CGMCC 1.8894</strain>
    </source>
</reference>
<dbReference type="CDD" id="cd03257">
    <property type="entry name" value="ABC_NikE_OppD_transporters"/>
    <property type="match status" value="2"/>
</dbReference>
<gene>
    <name evidence="9" type="ORF">SAMN04488238_102120</name>
</gene>
<keyword evidence="5" id="KW-0547">Nucleotide-binding</keyword>
<dbReference type="EMBL" id="FNOM01000002">
    <property type="protein sequence ID" value="SDW45533.1"/>
    <property type="molecule type" value="Genomic_DNA"/>
</dbReference>
<dbReference type="SUPFAM" id="SSF52540">
    <property type="entry name" value="P-loop containing nucleoside triphosphate hydrolases"/>
    <property type="match status" value="2"/>
</dbReference>
<evidence type="ECO:0000313" key="9">
    <source>
        <dbReference type="EMBL" id="SDW45533.1"/>
    </source>
</evidence>
<evidence type="ECO:0000256" key="1">
    <source>
        <dbReference type="ARBA" id="ARBA00004417"/>
    </source>
</evidence>
<comment type="similarity">
    <text evidence="2">Belongs to the ABC transporter superfamily.</text>
</comment>
<dbReference type="STRING" id="564137.SAMN04488238_102120"/>
<dbReference type="PANTHER" id="PTHR43297:SF2">
    <property type="entry name" value="DIPEPTIDE TRANSPORT ATP-BINDING PROTEIN DPPD"/>
    <property type="match status" value="1"/>
</dbReference>
<keyword evidence="10" id="KW-1185">Reference proteome</keyword>
<dbReference type="Pfam" id="PF00005">
    <property type="entry name" value="ABC_tran"/>
    <property type="match status" value="2"/>
</dbReference>
<dbReference type="SMART" id="SM00382">
    <property type="entry name" value="AAA"/>
    <property type="match status" value="2"/>
</dbReference>
<dbReference type="GO" id="GO:0055085">
    <property type="term" value="P:transmembrane transport"/>
    <property type="evidence" value="ECO:0007669"/>
    <property type="project" value="UniProtKB-ARBA"/>
</dbReference>
<dbReference type="NCBIfam" id="NF007739">
    <property type="entry name" value="PRK10419.1"/>
    <property type="match status" value="2"/>
</dbReference>
<dbReference type="Proteomes" id="UP000198539">
    <property type="component" value="Unassembled WGS sequence"/>
</dbReference>
<dbReference type="FunFam" id="3.40.50.300:FF:000016">
    <property type="entry name" value="Oligopeptide ABC transporter ATP-binding component"/>
    <property type="match status" value="1"/>
</dbReference>
<feature type="domain" description="ABC transporter" evidence="8">
    <location>
        <begin position="4"/>
        <end position="255"/>
    </location>
</feature>
<keyword evidence="6 9" id="KW-0067">ATP-binding</keyword>
<dbReference type="RefSeq" id="WP_092885620.1">
    <property type="nucleotide sequence ID" value="NZ_CP061498.1"/>
</dbReference>
<organism evidence="9 10">
    <name type="scientific">Roseicitreum antarcticum</name>
    <dbReference type="NCBI Taxonomy" id="564137"/>
    <lineage>
        <taxon>Bacteria</taxon>
        <taxon>Pseudomonadati</taxon>
        <taxon>Pseudomonadota</taxon>
        <taxon>Alphaproteobacteria</taxon>
        <taxon>Rhodobacterales</taxon>
        <taxon>Paracoccaceae</taxon>
        <taxon>Roseicitreum</taxon>
    </lineage>
</organism>
<feature type="domain" description="ABC transporter" evidence="8">
    <location>
        <begin position="345"/>
        <end position="590"/>
    </location>
</feature>
<evidence type="ECO:0000256" key="7">
    <source>
        <dbReference type="ARBA" id="ARBA00023136"/>
    </source>
</evidence>
<dbReference type="InterPro" id="IPR013563">
    <property type="entry name" value="Oligopep_ABC_C"/>
</dbReference>
<dbReference type="InterPro" id="IPR050388">
    <property type="entry name" value="ABC_Ni/Peptide_Import"/>
</dbReference>
<dbReference type="AlphaFoldDB" id="A0A1H2TNK7"/>
<dbReference type="NCBIfam" id="TIGR01727">
    <property type="entry name" value="oligo_HPY"/>
    <property type="match status" value="1"/>
</dbReference>
<dbReference type="Pfam" id="PF08352">
    <property type="entry name" value="oligo_HPY"/>
    <property type="match status" value="2"/>
</dbReference>
<dbReference type="PROSITE" id="PS00211">
    <property type="entry name" value="ABC_TRANSPORTER_1"/>
    <property type="match status" value="2"/>
</dbReference>
<dbReference type="PROSITE" id="PS50893">
    <property type="entry name" value="ABC_TRANSPORTER_2"/>
    <property type="match status" value="2"/>
</dbReference>
<evidence type="ECO:0000313" key="10">
    <source>
        <dbReference type="Proteomes" id="UP000198539"/>
    </source>
</evidence>
<keyword evidence="7" id="KW-0472">Membrane</keyword>
<dbReference type="InterPro" id="IPR003439">
    <property type="entry name" value="ABC_transporter-like_ATP-bd"/>
</dbReference>
<dbReference type="GO" id="GO:0005524">
    <property type="term" value="F:ATP binding"/>
    <property type="evidence" value="ECO:0007669"/>
    <property type="project" value="UniProtKB-KW"/>
</dbReference>
<evidence type="ECO:0000256" key="4">
    <source>
        <dbReference type="ARBA" id="ARBA00022475"/>
    </source>
</evidence>
<dbReference type="GO" id="GO:0016887">
    <property type="term" value="F:ATP hydrolysis activity"/>
    <property type="evidence" value="ECO:0007669"/>
    <property type="project" value="InterPro"/>
</dbReference>
<dbReference type="Gene3D" id="3.40.50.300">
    <property type="entry name" value="P-loop containing nucleotide triphosphate hydrolases"/>
    <property type="match status" value="2"/>
</dbReference>
<evidence type="ECO:0000256" key="6">
    <source>
        <dbReference type="ARBA" id="ARBA00022840"/>
    </source>
</evidence>
<dbReference type="NCBIfam" id="NF008453">
    <property type="entry name" value="PRK11308.1"/>
    <property type="match status" value="2"/>
</dbReference>
<accession>A0A1H2TNK7</accession>
<evidence type="ECO:0000259" key="8">
    <source>
        <dbReference type="PROSITE" id="PS50893"/>
    </source>
</evidence>
<sequence>MPLIDVENLTVRLPVPAGMLHAVQGLSFRLDAGEALGIVGESGSGKSMTALALMRLLPRNAQRSADRMHLGGQDLLAMSDRAFADTVQGTRIGMIFQEPMTSLNPVYTIGRQMTEASLRLGRLTSRAAHARAVSLLDRVGIPDPGTRMGQYPHQMSGGQRQRVMIAMALMLEPEVLIADEPTTALDVTVQAQIMALLADLRQETGMAMILISHDLAVVSQATDRVAVMYSGEMVEAGRAAAVLANARHPYTGALLRAIPTIDGPRHRLAAIPGTVAAQMTPPTACVFAPRCADAQPVCTQAQPPVRGDADHWARCILTGPGETALGAAKALPAATENAATADLMIEARDILKLYQMKDGLFGRKKEIRAVDHVSLDVRRGETLALVGESGSGKSTLARILLGLIDPTAGEVLLQGQPIAGMADNARAKLVQPIFQDPYSSLNPRRTVAEIIARPLDLRGVDAAERMRRARDMMDLVRLPTRLLHSYPLHLSGGQRQRVAIARAMINDPEVLICDEPTSALDVSVQAQILNLLSDLQEEFGLTTLIITHDMAVVHQLANRVAVLLQGQLVEEGSAADVLARPKADYTRMLLNAAPRFDHAALQKAAPL</sequence>
<keyword evidence="4" id="KW-1003">Cell membrane</keyword>
<protein>
    <submittedName>
        <fullName evidence="9">Peptide/nickel transport system ATP-binding protein</fullName>
    </submittedName>
</protein>
<name>A0A1H2TNK7_9RHOB</name>
<dbReference type="InterPro" id="IPR017871">
    <property type="entry name" value="ABC_transporter-like_CS"/>
</dbReference>
<dbReference type="PANTHER" id="PTHR43297">
    <property type="entry name" value="OLIGOPEPTIDE TRANSPORT ATP-BINDING PROTEIN APPD"/>
    <property type="match status" value="1"/>
</dbReference>
<evidence type="ECO:0000256" key="3">
    <source>
        <dbReference type="ARBA" id="ARBA00022448"/>
    </source>
</evidence>
<dbReference type="InterPro" id="IPR003593">
    <property type="entry name" value="AAA+_ATPase"/>
</dbReference>
<dbReference type="GO" id="GO:0015833">
    <property type="term" value="P:peptide transport"/>
    <property type="evidence" value="ECO:0007669"/>
    <property type="project" value="InterPro"/>
</dbReference>
<evidence type="ECO:0000256" key="2">
    <source>
        <dbReference type="ARBA" id="ARBA00005417"/>
    </source>
</evidence>
<dbReference type="OrthoDB" id="9802264at2"/>
<dbReference type="GO" id="GO:0005886">
    <property type="term" value="C:plasma membrane"/>
    <property type="evidence" value="ECO:0007669"/>
    <property type="project" value="UniProtKB-SubCell"/>
</dbReference>
<dbReference type="InterPro" id="IPR027417">
    <property type="entry name" value="P-loop_NTPase"/>
</dbReference>